<reference evidence="1 2" key="1">
    <citation type="submission" date="2019-06" db="EMBL/GenBank/DDBJ databases">
        <title>Genome Sequence of the Brown Rot Fungal Pathogen Monilinia fructicola.</title>
        <authorList>
            <person name="De Miccolis Angelini R.M."/>
            <person name="Landi L."/>
            <person name="Abate D."/>
            <person name="Pollastro S."/>
            <person name="Romanazzi G."/>
            <person name="Faretra F."/>
        </authorList>
    </citation>
    <scope>NUCLEOTIDE SEQUENCE [LARGE SCALE GENOMIC DNA]</scope>
    <source>
        <strain evidence="1 2">Mfrc123</strain>
    </source>
</reference>
<dbReference type="Proteomes" id="UP000322873">
    <property type="component" value="Unassembled WGS sequence"/>
</dbReference>
<gene>
    <name evidence="1" type="ORF">EYC84_009749</name>
</gene>
<dbReference type="AlphaFoldDB" id="A0A5M9JBG5"/>
<accession>A0A5M9JBG5</accession>
<protein>
    <submittedName>
        <fullName evidence="1">Uncharacterized protein</fullName>
    </submittedName>
</protein>
<dbReference type="EMBL" id="VICG01000013">
    <property type="protein sequence ID" value="KAA8565940.1"/>
    <property type="molecule type" value="Genomic_DNA"/>
</dbReference>
<evidence type="ECO:0000313" key="1">
    <source>
        <dbReference type="EMBL" id="KAA8565940.1"/>
    </source>
</evidence>
<proteinExistence type="predicted"/>
<comment type="caution">
    <text evidence="1">The sequence shown here is derived from an EMBL/GenBank/DDBJ whole genome shotgun (WGS) entry which is preliminary data.</text>
</comment>
<sequence>MFPKTRHYFPSLHITCTCTRAANQSVTTTTTIRDHDVYQPSMENIQYSTLYSLTRHTLVLCFHPHCQIAKKFNSARAPEG</sequence>
<evidence type="ECO:0000313" key="2">
    <source>
        <dbReference type="Proteomes" id="UP000322873"/>
    </source>
</evidence>
<name>A0A5M9JBG5_MONFR</name>
<keyword evidence="2" id="KW-1185">Reference proteome</keyword>
<organism evidence="1 2">
    <name type="scientific">Monilinia fructicola</name>
    <name type="common">Brown rot fungus</name>
    <name type="synonym">Ciboria fructicola</name>
    <dbReference type="NCBI Taxonomy" id="38448"/>
    <lineage>
        <taxon>Eukaryota</taxon>
        <taxon>Fungi</taxon>
        <taxon>Dikarya</taxon>
        <taxon>Ascomycota</taxon>
        <taxon>Pezizomycotina</taxon>
        <taxon>Leotiomycetes</taxon>
        <taxon>Helotiales</taxon>
        <taxon>Sclerotiniaceae</taxon>
        <taxon>Monilinia</taxon>
    </lineage>
</organism>